<feature type="domain" description="Phage tail collar" evidence="1">
    <location>
        <begin position="652"/>
        <end position="702"/>
    </location>
</feature>
<dbReference type="Proteomes" id="UP000225478">
    <property type="component" value="Segment"/>
</dbReference>
<reference evidence="2 5" key="2">
    <citation type="submission" date="2016-01" db="EMBL/GenBank/DDBJ databases">
        <title>The genomic content and context of auxiliary metabolic genes in marine cyanophages.</title>
        <authorList>
            <person name="Marston M.F."/>
            <person name="Martiny J.B.H."/>
            <person name="Crummett L.T."/>
        </authorList>
    </citation>
    <scope>NUCLEOTIDE SEQUENCE [LARGE SCALE GENOMIC DNA]</scope>
    <source>
        <strain evidence="2">W2_07_0710</strain>
    </source>
</reference>
<evidence type="ECO:0000259" key="1">
    <source>
        <dbReference type="Pfam" id="PF07484"/>
    </source>
</evidence>
<dbReference type="SUPFAM" id="SSF88874">
    <property type="entry name" value="Receptor-binding domain of short tail fibre protein gp12"/>
    <property type="match status" value="1"/>
</dbReference>
<gene>
    <name evidence="3" type="ORF">Sn080709_041</name>
    <name evidence="2" type="ORF">W270710_041</name>
</gene>
<dbReference type="InterPro" id="IPR037053">
    <property type="entry name" value="Phage_tail_collar_dom_sf"/>
</dbReference>
<dbReference type="InterPro" id="IPR011083">
    <property type="entry name" value="Phage_tail_collar_dom"/>
</dbReference>
<dbReference type="EMBL" id="KX349295">
    <property type="protein sequence ID" value="AOO12458.1"/>
    <property type="molecule type" value="Genomic_DNA"/>
</dbReference>
<dbReference type="Pfam" id="PF07484">
    <property type="entry name" value="Collar"/>
    <property type="match status" value="1"/>
</dbReference>
<protein>
    <submittedName>
        <fullName evidence="2">Putative short tail fiber</fullName>
    </submittedName>
</protein>
<name>A0A127KMQ7_9CAUD</name>
<accession>A0A127KMQ7</accession>
<evidence type="ECO:0000313" key="3">
    <source>
        <dbReference type="EMBL" id="AOO12458.1"/>
    </source>
</evidence>
<dbReference type="EMBL" id="KU594607">
    <property type="protein sequence ID" value="AMO43285.1"/>
    <property type="molecule type" value="Genomic_DNA"/>
</dbReference>
<dbReference type="Proteomes" id="UP000225786">
    <property type="component" value="Segment"/>
</dbReference>
<evidence type="ECO:0000313" key="4">
    <source>
        <dbReference type="Proteomes" id="UP000225478"/>
    </source>
</evidence>
<sequence>MPYQFSASPLYVEEGQSIQFRYEAPPLFNDITQVKIEIGELTVFWIIETKLEDFEPDPFFLRNVDDAEPDTLLTYAATTDPDNGVAYTGLASDPDPLREGEEVITITGLDPGTQAPLIVSSNVIDVNNWSYRLRLYNEGSSSYGAWGAWTRALNNTVSNLDQIQVRLVSSSSPSDTKNVVVTVGTGSATWDVTTGAIPVNTPNPAPDFGSLNNLPLGQLVYSDIAQILGLTTSAIISVDNGAEIAVSNFNTTFTNADGYEVLNNISNGWGNNLTVSNGQYVQLRGTSSATPTATINFSVTVGDGAGISVWQITSGQGIDDNPTNFVFQDLVGQIPGQTGLRSETASGSSTSVAGRNIALVGGLDAGLFVPVTVRPADTNIVPKISINGGSSGLINNVTVQNGDTIELVVDNSTDITNPVIPGQGVVTVGINVGNRFIQTWTVANWTGPDTIPAFTPINQVINRTPGGASIIGPIGLTDFNLPITISATNPESFNEFNFATNENIGDVLFSINGDSATVGPRTVNPDPGGDPVFITIIMQQPGNADLDPVQGLSNYGQTVITFGDASPFQLRSINYAVKPIPPAYLGVWYSEKNAYFDDTAWAAAGEDPNNARDYYRAPKFDGYSIGTVVPITKETPLNDGNFGYGDIEERYPGFLPCDGATFAAADYPWLWEAIGNTYGGNGAYIPATKSYTGNFNVPDYRNVRMVGAGIVDSNRGSSSFVPVTSAGGSFELTGSTGGYWYVDDVDVAGPDPLEQVVAPAGSSDGIESEYFTLGTPRTFGTEELEADVEFTVTGEVVANIGPVSDVSVRPPQHEHEVISGQIDSDDGDPLIPWGTRAYYGTSASGSQNWSGRPDSDTDAVDDGYWEDAGFWNFGQFNSEVENSGRGSLIDLLPGVGSSSVAFGNYWGSPFSEISGLSDDYFTKNGNPNNGDCGVIDTTETRARIDNYLSIYTGTLNHSHLLGTDPVTNPQTDFSYGNVNSDATAFRQGLATFNSIFALKFTQNASTDGGSGVDIELNPATFSWNNTSKPIPTAAMNPQRKVPIIAPFHKVKYIIKAY</sequence>
<proteinExistence type="predicted"/>
<reference evidence="3 4" key="1">
    <citation type="journal article" date="2016" name="Environ. Microbiol.">
        <title>Genomic diversification of marine cyanophages into stable ecotypes.</title>
        <authorList>
            <person name="Marston M.F."/>
            <person name="Martiny J.B."/>
        </authorList>
    </citation>
    <scope>NUCLEOTIDE SEQUENCE [LARGE SCALE GENOMIC DNA]</scope>
    <source>
        <strain evidence="3">Sn_08_0709</strain>
    </source>
</reference>
<evidence type="ECO:0000313" key="2">
    <source>
        <dbReference type="EMBL" id="AMO43285.1"/>
    </source>
</evidence>
<evidence type="ECO:0000313" key="5">
    <source>
        <dbReference type="Proteomes" id="UP000225786"/>
    </source>
</evidence>
<organism evidence="2 5">
    <name type="scientific">Cyanophage S-RIM44</name>
    <dbReference type="NCBI Taxonomy" id="1278485"/>
    <lineage>
        <taxon>Viruses</taxon>
        <taxon>Duplodnaviria</taxon>
        <taxon>Heunggongvirae</taxon>
        <taxon>Uroviricota</taxon>
        <taxon>Caudoviricetes</taxon>
        <taxon>Pantevenvirales</taxon>
        <taxon>Kyanoviridae</taxon>
        <taxon>Vellamovirus</taxon>
        <taxon>Vellamovirus rhodeisland44</taxon>
    </lineage>
</organism>
<dbReference type="Gene3D" id="3.90.1340.10">
    <property type="entry name" value="Phage tail collar domain"/>
    <property type="match status" value="1"/>
</dbReference>